<keyword evidence="1 9" id="KW-0808">Transferase</keyword>
<dbReference type="PANTHER" id="PTHR10584:SF166">
    <property type="entry name" value="RIBOKINASE"/>
    <property type="match status" value="1"/>
</dbReference>
<feature type="binding site" evidence="9">
    <location>
        <position position="185"/>
    </location>
    <ligand>
        <name>ATP</name>
        <dbReference type="ChEBI" id="CHEBI:30616"/>
    </ligand>
</feature>
<feature type="binding site" evidence="9">
    <location>
        <position position="269"/>
    </location>
    <ligand>
        <name>K(+)</name>
        <dbReference type="ChEBI" id="CHEBI:29103"/>
    </ligand>
</feature>
<feature type="binding site" evidence="9">
    <location>
        <begin position="11"/>
        <end position="13"/>
    </location>
    <ligand>
        <name>substrate</name>
    </ligand>
</feature>
<dbReference type="EC" id="2.7.1.15" evidence="9"/>
<dbReference type="GO" id="GO:0019303">
    <property type="term" value="P:D-ribose catabolic process"/>
    <property type="evidence" value="ECO:0007669"/>
    <property type="project" value="UniProtKB-UniRule"/>
</dbReference>
<comment type="subunit">
    <text evidence="9">Homodimer.</text>
</comment>
<comment type="caution">
    <text evidence="11">The sequence shown here is derived from an EMBL/GenBank/DDBJ whole genome shotgun (WGS) entry which is preliminary data.</text>
</comment>
<evidence type="ECO:0000256" key="8">
    <source>
        <dbReference type="ARBA" id="ARBA00023277"/>
    </source>
</evidence>
<comment type="function">
    <text evidence="9">Catalyzes the phosphorylation of ribose at O-5 in a reaction requiring ATP and magnesium. The resulting D-ribose-5-phosphate can then be used either for sythesis of nucleotides, histidine, and tryptophan, or as a component of the pentose phosphate pathway.</text>
</comment>
<evidence type="ECO:0000256" key="9">
    <source>
        <dbReference type="HAMAP-Rule" id="MF_03215"/>
    </source>
</evidence>
<feature type="binding site" evidence="9">
    <location>
        <begin position="233"/>
        <end position="238"/>
    </location>
    <ligand>
        <name>ATP</name>
        <dbReference type="ChEBI" id="CHEBI:30616"/>
    </ligand>
</feature>
<dbReference type="GO" id="GO:0004747">
    <property type="term" value="F:ribokinase activity"/>
    <property type="evidence" value="ECO:0007669"/>
    <property type="project" value="UniProtKB-UniRule"/>
</dbReference>
<protein>
    <recommendedName>
        <fullName evidence="9">Ribokinase</fullName>
        <shortName evidence="9">RK</shortName>
        <ecNumber evidence="9">2.7.1.15</ecNumber>
    </recommendedName>
</protein>
<keyword evidence="4 9" id="KW-0418">Kinase</keyword>
<dbReference type="UniPathway" id="UPA00916">
    <property type="reaction ID" value="UER00889"/>
</dbReference>
<dbReference type="GO" id="GO:0005634">
    <property type="term" value="C:nucleus"/>
    <property type="evidence" value="ECO:0007669"/>
    <property type="project" value="UniProtKB-SubCell"/>
</dbReference>
<evidence type="ECO:0000256" key="6">
    <source>
        <dbReference type="ARBA" id="ARBA00022842"/>
    </source>
</evidence>
<keyword evidence="5 9" id="KW-0067">ATP-binding</keyword>
<feature type="binding site" evidence="9">
    <location>
        <position position="322"/>
    </location>
    <ligand>
        <name>K(+)</name>
        <dbReference type="ChEBI" id="CHEBI:29103"/>
    </ligand>
</feature>
<comment type="similarity">
    <text evidence="9">Belongs to the carbohydrate kinase PfkB family. Ribokinase subfamily.</text>
</comment>
<feature type="binding site" evidence="9">
    <location>
        <position position="319"/>
    </location>
    <ligand>
        <name>K(+)</name>
        <dbReference type="ChEBI" id="CHEBI:29103"/>
    </ligand>
</feature>
<feature type="binding site" evidence="9">
    <location>
        <position position="328"/>
    </location>
    <ligand>
        <name>K(+)</name>
        <dbReference type="ChEBI" id="CHEBI:29103"/>
    </ligand>
</feature>
<dbReference type="GO" id="GO:0046872">
    <property type="term" value="F:metal ion binding"/>
    <property type="evidence" value="ECO:0007669"/>
    <property type="project" value="UniProtKB-KW"/>
</dbReference>
<keyword evidence="3 9" id="KW-0547">Nucleotide-binding</keyword>
<dbReference type="InterPro" id="IPR002139">
    <property type="entry name" value="Ribo/fructo_kinase"/>
</dbReference>
<dbReference type="CDD" id="cd01174">
    <property type="entry name" value="ribokinase"/>
    <property type="match status" value="1"/>
</dbReference>
<name>A0A507E7F0_9FUNG</name>
<dbReference type="STRING" id="109895.A0A507E7F0"/>
<comment type="cofactor">
    <cofactor evidence="9">
        <name>Mg(2+)</name>
        <dbReference type="ChEBI" id="CHEBI:18420"/>
    </cofactor>
    <text evidence="9">Requires a divalent cation, most likely magnesium in vivo, as an electrophilic catalyst to aid phosphoryl group transfer. It is the chelate of the metal and the nucleotide that is the actual substrate.</text>
</comment>
<feature type="active site" description="Proton acceptor" evidence="9">
    <location>
        <position position="273"/>
    </location>
</feature>
<dbReference type="Pfam" id="PF00294">
    <property type="entry name" value="PfkB"/>
    <property type="match status" value="1"/>
</dbReference>
<evidence type="ECO:0000256" key="7">
    <source>
        <dbReference type="ARBA" id="ARBA00022958"/>
    </source>
</evidence>
<keyword evidence="9" id="KW-0539">Nucleus</keyword>
<dbReference type="HAMAP" id="MF_01987">
    <property type="entry name" value="Ribokinase"/>
    <property type="match status" value="1"/>
</dbReference>
<evidence type="ECO:0000256" key="2">
    <source>
        <dbReference type="ARBA" id="ARBA00022723"/>
    </source>
</evidence>
<evidence type="ECO:0000256" key="3">
    <source>
        <dbReference type="ARBA" id="ARBA00022741"/>
    </source>
</evidence>
<keyword evidence="8 9" id="KW-0119">Carbohydrate metabolism</keyword>
<dbReference type="SUPFAM" id="SSF53613">
    <property type="entry name" value="Ribokinase-like"/>
    <property type="match status" value="1"/>
</dbReference>
<keyword evidence="9" id="KW-0963">Cytoplasm</keyword>
<keyword evidence="7 9" id="KW-0630">Potassium</keyword>
<comment type="subcellular location">
    <subcellularLocation>
        <location evidence="9">Cytoplasm</location>
    </subcellularLocation>
    <subcellularLocation>
        <location evidence="9">Nucleus</location>
    </subcellularLocation>
</comment>
<evidence type="ECO:0000313" key="12">
    <source>
        <dbReference type="Proteomes" id="UP000318582"/>
    </source>
</evidence>
<keyword evidence="6 9" id="KW-0460">Magnesium</keyword>
<comment type="catalytic activity">
    <reaction evidence="9">
        <text>D-ribose + ATP = D-ribose 5-phosphate + ADP + H(+)</text>
        <dbReference type="Rhea" id="RHEA:13697"/>
        <dbReference type="ChEBI" id="CHEBI:15378"/>
        <dbReference type="ChEBI" id="CHEBI:30616"/>
        <dbReference type="ChEBI" id="CHEBI:47013"/>
        <dbReference type="ChEBI" id="CHEBI:78346"/>
        <dbReference type="ChEBI" id="CHEBI:456216"/>
        <dbReference type="EC" id="2.7.1.15"/>
    </reaction>
</comment>
<feature type="domain" description="Carbohydrate kinase PfkB" evidence="10">
    <location>
        <begin position="1"/>
        <end position="330"/>
    </location>
</feature>
<feature type="binding site" evidence="9">
    <location>
        <position position="139"/>
    </location>
    <ligand>
        <name>substrate</name>
    </ligand>
</feature>
<dbReference type="InterPro" id="IPR011611">
    <property type="entry name" value="PfkB_dom"/>
</dbReference>
<feature type="binding site" evidence="9">
    <location>
        <begin position="39"/>
        <end position="43"/>
    </location>
    <ligand>
        <name>substrate</name>
    </ligand>
</feature>
<dbReference type="PANTHER" id="PTHR10584">
    <property type="entry name" value="SUGAR KINASE"/>
    <property type="match status" value="1"/>
</dbReference>
<keyword evidence="2 9" id="KW-0479">Metal-binding</keyword>
<evidence type="ECO:0000256" key="1">
    <source>
        <dbReference type="ARBA" id="ARBA00022679"/>
    </source>
</evidence>
<sequence>MPKVLCFGSVNVDDVFVVPHIVLTGETISSSEYNVHPGGKGANQSVALAKAGVETHHAGRIGKDGVWVSELMQSHGVKTELLTVDEKLPNGRAIIQVSAATNDNAIVLFPGTNHAITLEDADKAICAFEKGDWVVLQNEINLDAANKVLADAAKKGLVVVANPAPCPSDYVQKVDLSHVDLLVLNASEAASIAGQISTSDASKPASDSELDIGTHAAHHLLQSLPNLKLVVVTLGGDGAVACLRKATNSAELVTYHALALQGCKLVDTTGAGDTFVGFFIASLVKSLSGPVSRTLSDILTDVDVVKLALKMGTTAGGMACEKAGAMPSIPVWADVEKRSAL</sequence>
<dbReference type="Gene3D" id="3.40.1190.20">
    <property type="match status" value="1"/>
</dbReference>
<evidence type="ECO:0000259" key="10">
    <source>
        <dbReference type="Pfam" id="PF00294"/>
    </source>
</evidence>
<comment type="pathway">
    <text evidence="9">Carbohydrate metabolism; D-ribose degradation; D-ribose 5-phosphate from beta-D-ribopyranose: step 2/2.</text>
</comment>
<proteinExistence type="inferred from homology"/>
<dbReference type="GO" id="GO:0005737">
    <property type="term" value="C:cytoplasm"/>
    <property type="evidence" value="ECO:0007669"/>
    <property type="project" value="UniProtKB-SubCell"/>
</dbReference>
<dbReference type="PRINTS" id="PR00990">
    <property type="entry name" value="RIBOKINASE"/>
</dbReference>
<accession>A0A507E7F0</accession>
<dbReference type="AlphaFoldDB" id="A0A507E7F0"/>
<dbReference type="Proteomes" id="UP000318582">
    <property type="component" value="Unassembled WGS sequence"/>
</dbReference>
<dbReference type="InterPro" id="IPR011877">
    <property type="entry name" value="Ribokinase"/>
</dbReference>
<dbReference type="EMBL" id="QEAQ01000021">
    <property type="protein sequence ID" value="TPX59766.1"/>
    <property type="molecule type" value="Genomic_DNA"/>
</dbReference>
<dbReference type="GO" id="GO:0005524">
    <property type="term" value="F:ATP binding"/>
    <property type="evidence" value="ECO:0007669"/>
    <property type="project" value="UniProtKB-UniRule"/>
</dbReference>
<comment type="activity regulation">
    <text evidence="9">Activated by a monovalent cation that binds near, but not in, the active site. The most likely occupant of the site in vivo is potassium. Ion binding induces a conformational change that may alter substrate affinity.</text>
</comment>
<organism evidence="11 12">
    <name type="scientific">Powellomyces hirtus</name>
    <dbReference type="NCBI Taxonomy" id="109895"/>
    <lineage>
        <taxon>Eukaryota</taxon>
        <taxon>Fungi</taxon>
        <taxon>Fungi incertae sedis</taxon>
        <taxon>Chytridiomycota</taxon>
        <taxon>Chytridiomycota incertae sedis</taxon>
        <taxon>Chytridiomycetes</taxon>
        <taxon>Spizellomycetales</taxon>
        <taxon>Powellomycetaceae</taxon>
        <taxon>Powellomyces</taxon>
    </lineage>
</organism>
<evidence type="ECO:0000256" key="4">
    <source>
        <dbReference type="ARBA" id="ARBA00022777"/>
    </source>
</evidence>
<keyword evidence="12" id="KW-1185">Reference proteome</keyword>
<feature type="binding site" evidence="9">
    <location>
        <position position="324"/>
    </location>
    <ligand>
        <name>K(+)</name>
        <dbReference type="ChEBI" id="CHEBI:29103"/>
    </ligand>
</feature>
<evidence type="ECO:0000256" key="5">
    <source>
        <dbReference type="ARBA" id="ARBA00022840"/>
    </source>
</evidence>
<feature type="binding site" evidence="9">
    <location>
        <position position="267"/>
    </location>
    <ligand>
        <name>K(+)</name>
        <dbReference type="ChEBI" id="CHEBI:29103"/>
    </ligand>
</feature>
<comment type="caution">
    <text evidence="9">Lacks conserved residue(s) required for the propagation of feature annotation.</text>
</comment>
<gene>
    <name evidence="11" type="ORF">PhCBS80983_g02184</name>
</gene>
<dbReference type="InterPro" id="IPR029056">
    <property type="entry name" value="Ribokinase-like"/>
</dbReference>
<feature type="binding site" evidence="9">
    <location>
        <begin position="272"/>
        <end position="273"/>
    </location>
    <ligand>
        <name>ATP</name>
        <dbReference type="ChEBI" id="CHEBI:30616"/>
    </ligand>
</feature>
<reference evidence="11 12" key="1">
    <citation type="journal article" date="2019" name="Sci. Rep.">
        <title>Comparative genomics of chytrid fungi reveal insights into the obligate biotrophic and pathogenic lifestyle of Synchytrium endobioticum.</title>
        <authorList>
            <person name="van de Vossenberg B.T.L.H."/>
            <person name="Warris S."/>
            <person name="Nguyen H.D.T."/>
            <person name="van Gent-Pelzer M.P.E."/>
            <person name="Joly D.L."/>
            <person name="van de Geest H.C."/>
            <person name="Bonants P.J.M."/>
            <person name="Smith D.S."/>
            <person name="Levesque C.A."/>
            <person name="van der Lee T.A.J."/>
        </authorList>
    </citation>
    <scope>NUCLEOTIDE SEQUENCE [LARGE SCALE GENOMIC DNA]</scope>
    <source>
        <strain evidence="11 12">CBS 809.83</strain>
    </source>
</reference>
<feature type="binding site" evidence="9">
    <location>
        <position position="273"/>
    </location>
    <ligand>
        <name>substrate</name>
    </ligand>
</feature>
<evidence type="ECO:0000313" key="11">
    <source>
        <dbReference type="EMBL" id="TPX59766.1"/>
    </source>
</evidence>